<dbReference type="AlphaFoldDB" id="A0A4Y2EZC3"/>
<reference evidence="1 2" key="1">
    <citation type="journal article" date="2019" name="Sci. Rep.">
        <title>Orb-weaving spider Araneus ventricosus genome elucidates the spidroin gene catalogue.</title>
        <authorList>
            <person name="Kono N."/>
            <person name="Nakamura H."/>
            <person name="Ohtoshi R."/>
            <person name="Moran D.A.P."/>
            <person name="Shinohara A."/>
            <person name="Yoshida Y."/>
            <person name="Fujiwara M."/>
            <person name="Mori M."/>
            <person name="Tomita M."/>
            <person name="Arakawa K."/>
        </authorList>
    </citation>
    <scope>NUCLEOTIDE SEQUENCE [LARGE SCALE GENOMIC DNA]</scope>
</reference>
<gene>
    <name evidence="1" type="ORF">AVEN_212329_1</name>
</gene>
<evidence type="ECO:0000313" key="1">
    <source>
        <dbReference type="EMBL" id="GBM34622.1"/>
    </source>
</evidence>
<comment type="caution">
    <text evidence="1">The sequence shown here is derived from an EMBL/GenBank/DDBJ whole genome shotgun (WGS) entry which is preliminary data.</text>
</comment>
<dbReference type="Proteomes" id="UP000499080">
    <property type="component" value="Unassembled WGS sequence"/>
</dbReference>
<sequence length="99" mass="11071">MHKRFKWNYISGEQAGRTNFVILNPDQMMKTTPEPEPPFRTTPAGESLTLDVTFNAHQAGTYGESSVKSGFESGTLWSRSRDLATRTPLPSLRARNVAE</sequence>
<protein>
    <submittedName>
        <fullName evidence="1">Uncharacterized protein</fullName>
    </submittedName>
</protein>
<evidence type="ECO:0000313" key="2">
    <source>
        <dbReference type="Proteomes" id="UP000499080"/>
    </source>
</evidence>
<accession>A0A4Y2EZC3</accession>
<organism evidence="1 2">
    <name type="scientific">Araneus ventricosus</name>
    <name type="common">Orbweaver spider</name>
    <name type="synonym">Epeira ventricosa</name>
    <dbReference type="NCBI Taxonomy" id="182803"/>
    <lineage>
        <taxon>Eukaryota</taxon>
        <taxon>Metazoa</taxon>
        <taxon>Ecdysozoa</taxon>
        <taxon>Arthropoda</taxon>
        <taxon>Chelicerata</taxon>
        <taxon>Arachnida</taxon>
        <taxon>Araneae</taxon>
        <taxon>Araneomorphae</taxon>
        <taxon>Entelegynae</taxon>
        <taxon>Araneoidea</taxon>
        <taxon>Araneidae</taxon>
        <taxon>Araneus</taxon>
    </lineage>
</organism>
<dbReference type="EMBL" id="BGPR01000765">
    <property type="protein sequence ID" value="GBM34622.1"/>
    <property type="molecule type" value="Genomic_DNA"/>
</dbReference>
<proteinExistence type="predicted"/>
<name>A0A4Y2EZC3_ARAVE</name>
<keyword evidence="2" id="KW-1185">Reference proteome</keyword>